<name>A0A0K1PS60_9BACT</name>
<dbReference type="RefSeq" id="WP_146647658.1">
    <property type="nucleotide sequence ID" value="NZ_CP012333.1"/>
</dbReference>
<proteinExistence type="predicted"/>
<dbReference type="EMBL" id="CP012333">
    <property type="protein sequence ID" value="AKU96357.1"/>
    <property type="molecule type" value="Genomic_DNA"/>
</dbReference>
<dbReference type="PANTHER" id="PTHR48090">
    <property type="entry name" value="UNDECAPRENYL-PHOSPHATE 4-DEOXY-4-FORMAMIDO-L-ARABINOSE TRANSFERASE-RELATED"/>
    <property type="match status" value="1"/>
</dbReference>
<dbReference type="GO" id="GO:0016740">
    <property type="term" value="F:transferase activity"/>
    <property type="evidence" value="ECO:0007669"/>
    <property type="project" value="UniProtKB-KW"/>
</dbReference>
<dbReference type="Gene3D" id="3.90.550.10">
    <property type="entry name" value="Spore Coat Polysaccharide Biosynthesis Protein SpsA, Chain A"/>
    <property type="match status" value="1"/>
</dbReference>
<keyword evidence="3" id="KW-1185">Reference proteome</keyword>
<dbReference type="InterPro" id="IPR050256">
    <property type="entry name" value="Glycosyltransferase_2"/>
</dbReference>
<protein>
    <submittedName>
        <fullName evidence="2">Glycosyltransferase</fullName>
    </submittedName>
</protein>
<sequence>MLEGSSVVVVVPAFCEELLIARVIETMPAWVDRIVVVDDGSPDRTTEVARAVGDARVQIVRHPERRGVGAAITTGYLAALDSGARATDVFCVMAGDGQMHPDDLRNVALPIVRDEADYVKGDRFRDPAVRASMGLPRWIGGQVFSRLTSFATGQPISDSQCGYTAISRRAARALDLDGLWPSFGYPNDILGQLAARRLRIRQVPVRPVYGTEQSKLRLRHLPPIFFLIARAAIRRKRAATHD</sequence>
<dbReference type="PANTHER" id="PTHR48090:SF7">
    <property type="entry name" value="RFBJ PROTEIN"/>
    <property type="match status" value="1"/>
</dbReference>
<dbReference type="Pfam" id="PF00535">
    <property type="entry name" value="Glycos_transf_2"/>
    <property type="match status" value="1"/>
</dbReference>
<evidence type="ECO:0000313" key="3">
    <source>
        <dbReference type="Proteomes" id="UP000064967"/>
    </source>
</evidence>
<evidence type="ECO:0000313" key="2">
    <source>
        <dbReference type="EMBL" id="AKU96357.1"/>
    </source>
</evidence>
<evidence type="ECO:0000259" key="1">
    <source>
        <dbReference type="Pfam" id="PF00535"/>
    </source>
</evidence>
<dbReference type="OrthoDB" id="9810303at2"/>
<feature type="domain" description="Glycosyltransferase 2-like" evidence="1">
    <location>
        <begin position="9"/>
        <end position="172"/>
    </location>
</feature>
<dbReference type="SUPFAM" id="SSF53448">
    <property type="entry name" value="Nucleotide-diphospho-sugar transferases"/>
    <property type="match status" value="1"/>
</dbReference>
<dbReference type="KEGG" id="llu:AKJ09_03021"/>
<dbReference type="STRING" id="1391654.AKJ09_03021"/>
<gene>
    <name evidence="2" type="ORF">AKJ09_03021</name>
</gene>
<reference evidence="2 3" key="1">
    <citation type="submission" date="2015-08" db="EMBL/GenBank/DDBJ databases">
        <authorList>
            <person name="Babu N.S."/>
            <person name="Beckwith C.J."/>
            <person name="Beseler K.G."/>
            <person name="Brison A."/>
            <person name="Carone J.V."/>
            <person name="Caskin T.P."/>
            <person name="Diamond M."/>
            <person name="Durham M.E."/>
            <person name="Foxe J.M."/>
            <person name="Go M."/>
            <person name="Henderson B.A."/>
            <person name="Jones I.B."/>
            <person name="McGettigan J.A."/>
            <person name="Micheletti S.J."/>
            <person name="Nasrallah M.E."/>
            <person name="Ortiz D."/>
            <person name="Piller C.R."/>
            <person name="Privatt S.R."/>
            <person name="Schneider S.L."/>
            <person name="Sharp S."/>
            <person name="Smith T.C."/>
            <person name="Stanton J.D."/>
            <person name="Ullery H.E."/>
            <person name="Wilson R.J."/>
            <person name="Serrano M.G."/>
            <person name="Buck G."/>
            <person name="Lee V."/>
            <person name="Wang Y."/>
            <person name="Carvalho R."/>
            <person name="Voegtly L."/>
            <person name="Shi R."/>
            <person name="Duckworth R."/>
            <person name="Johnson A."/>
            <person name="Loviza R."/>
            <person name="Walstead R."/>
            <person name="Shah Z."/>
            <person name="Kiflezghi M."/>
            <person name="Wade K."/>
            <person name="Ball S.L."/>
            <person name="Bradley K.W."/>
            <person name="Asai D.J."/>
            <person name="Bowman C.A."/>
            <person name="Russell D.A."/>
            <person name="Pope W.H."/>
            <person name="Jacobs-Sera D."/>
            <person name="Hendrix R.W."/>
            <person name="Hatfull G.F."/>
        </authorList>
    </citation>
    <scope>NUCLEOTIDE SEQUENCE [LARGE SCALE GENOMIC DNA]</scope>
    <source>
        <strain evidence="2 3">DSM 27648</strain>
    </source>
</reference>
<dbReference type="InterPro" id="IPR029044">
    <property type="entry name" value="Nucleotide-diphossugar_trans"/>
</dbReference>
<organism evidence="2 3">
    <name type="scientific">Labilithrix luteola</name>
    <dbReference type="NCBI Taxonomy" id="1391654"/>
    <lineage>
        <taxon>Bacteria</taxon>
        <taxon>Pseudomonadati</taxon>
        <taxon>Myxococcota</taxon>
        <taxon>Polyangia</taxon>
        <taxon>Polyangiales</taxon>
        <taxon>Labilitrichaceae</taxon>
        <taxon>Labilithrix</taxon>
    </lineage>
</organism>
<dbReference type="Proteomes" id="UP000064967">
    <property type="component" value="Chromosome"/>
</dbReference>
<dbReference type="AlphaFoldDB" id="A0A0K1PS60"/>
<accession>A0A0K1PS60</accession>
<dbReference type="InterPro" id="IPR001173">
    <property type="entry name" value="Glyco_trans_2-like"/>
</dbReference>
<dbReference type="CDD" id="cd04179">
    <property type="entry name" value="DPM_DPG-synthase_like"/>
    <property type="match status" value="1"/>
</dbReference>
<keyword evidence="2" id="KW-0808">Transferase</keyword>